<dbReference type="SUPFAM" id="SSF54654">
    <property type="entry name" value="CI-2 family of serine protease inhibitors"/>
    <property type="match status" value="1"/>
</dbReference>
<proteinExistence type="inferred from homology"/>
<name>A0A921QQG4_SORBI</name>
<comment type="caution">
    <text evidence="4">The sequence shown here is derived from an EMBL/GenBank/DDBJ whole genome shotgun (WGS) entry which is preliminary data.</text>
</comment>
<dbReference type="GO" id="GO:0009611">
    <property type="term" value="P:response to wounding"/>
    <property type="evidence" value="ECO:0007669"/>
    <property type="project" value="InterPro"/>
</dbReference>
<dbReference type="PANTHER" id="PTHR33091">
    <property type="entry name" value="PROTEIN, PUTATIVE, EXPRESSED-RELATED"/>
    <property type="match status" value="1"/>
</dbReference>
<dbReference type="Gene3D" id="3.30.10.10">
    <property type="entry name" value="Trypsin Inhibitor V, subunit A"/>
    <property type="match status" value="1"/>
</dbReference>
<dbReference type="EMBL" id="CM027685">
    <property type="protein sequence ID" value="KAG0524940.1"/>
    <property type="molecule type" value="Genomic_DNA"/>
</dbReference>
<reference evidence="4" key="1">
    <citation type="journal article" date="2019" name="BMC Genomics">
        <title>A new reference genome for Sorghum bicolor reveals high levels of sequence similarity between sweet and grain genotypes: implications for the genetics of sugar metabolism.</title>
        <authorList>
            <person name="Cooper E.A."/>
            <person name="Brenton Z.W."/>
            <person name="Flinn B.S."/>
            <person name="Jenkins J."/>
            <person name="Shu S."/>
            <person name="Flowers D."/>
            <person name="Luo F."/>
            <person name="Wang Y."/>
            <person name="Xia P."/>
            <person name="Barry K."/>
            <person name="Daum C."/>
            <person name="Lipzen A."/>
            <person name="Yoshinaga Y."/>
            <person name="Schmutz J."/>
            <person name="Saski C."/>
            <person name="Vermerris W."/>
            <person name="Kresovich S."/>
        </authorList>
    </citation>
    <scope>NUCLEOTIDE SEQUENCE</scope>
</reference>
<reference evidence="4" key="2">
    <citation type="submission" date="2020-10" db="EMBL/GenBank/DDBJ databases">
        <authorList>
            <person name="Cooper E.A."/>
            <person name="Brenton Z.W."/>
            <person name="Flinn B.S."/>
            <person name="Jenkins J."/>
            <person name="Shu S."/>
            <person name="Flowers D."/>
            <person name="Luo F."/>
            <person name="Wang Y."/>
            <person name="Xia P."/>
            <person name="Barry K."/>
            <person name="Daum C."/>
            <person name="Lipzen A."/>
            <person name="Yoshinaga Y."/>
            <person name="Schmutz J."/>
            <person name="Saski C."/>
            <person name="Vermerris W."/>
            <person name="Kresovich S."/>
        </authorList>
    </citation>
    <scope>NUCLEOTIDE SEQUENCE</scope>
</reference>
<dbReference type="PROSITE" id="PS00285">
    <property type="entry name" value="POTATO_INHIBITOR"/>
    <property type="match status" value="1"/>
</dbReference>
<dbReference type="Pfam" id="PF00280">
    <property type="entry name" value="potato_inhibit"/>
    <property type="match status" value="1"/>
</dbReference>
<dbReference type="Proteomes" id="UP000807115">
    <property type="component" value="Chromosome 6"/>
</dbReference>
<evidence type="ECO:0000256" key="2">
    <source>
        <dbReference type="ARBA" id="ARBA00022690"/>
    </source>
</evidence>
<comment type="similarity">
    <text evidence="1">Belongs to the protease inhibitor I13 (potato type I serine protease inhibitor) family.</text>
</comment>
<evidence type="ECO:0000256" key="3">
    <source>
        <dbReference type="ARBA" id="ARBA00022900"/>
    </source>
</evidence>
<accession>A0A921QQG4</accession>
<evidence type="ECO:0000256" key="1">
    <source>
        <dbReference type="ARBA" id="ARBA00008210"/>
    </source>
</evidence>
<dbReference type="GO" id="GO:0004867">
    <property type="term" value="F:serine-type endopeptidase inhibitor activity"/>
    <property type="evidence" value="ECO:0007669"/>
    <property type="project" value="UniProtKB-KW"/>
</dbReference>
<keyword evidence="2" id="KW-0646">Protease inhibitor</keyword>
<dbReference type="PANTHER" id="PTHR33091:SF54">
    <property type="entry name" value="SUBTILISIN INHIBITOR 1"/>
    <property type="match status" value="1"/>
</dbReference>
<sequence>MGCAKAWWPELVGMPATPAVTTIMQDRPDVAVEVQPPGSNVLPGDNQKRVLALIDNLGAVQLSPKPPTSASRVGDCYI</sequence>
<protein>
    <submittedName>
        <fullName evidence="4">Uncharacterized protein</fullName>
    </submittedName>
</protein>
<organism evidence="4 5">
    <name type="scientific">Sorghum bicolor</name>
    <name type="common">Sorghum</name>
    <name type="synonym">Sorghum vulgare</name>
    <dbReference type="NCBI Taxonomy" id="4558"/>
    <lineage>
        <taxon>Eukaryota</taxon>
        <taxon>Viridiplantae</taxon>
        <taxon>Streptophyta</taxon>
        <taxon>Embryophyta</taxon>
        <taxon>Tracheophyta</taxon>
        <taxon>Spermatophyta</taxon>
        <taxon>Magnoliopsida</taxon>
        <taxon>Liliopsida</taxon>
        <taxon>Poales</taxon>
        <taxon>Poaceae</taxon>
        <taxon>PACMAD clade</taxon>
        <taxon>Panicoideae</taxon>
        <taxon>Andropogonodae</taxon>
        <taxon>Andropogoneae</taxon>
        <taxon>Sorghinae</taxon>
        <taxon>Sorghum</taxon>
    </lineage>
</organism>
<keyword evidence="3" id="KW-0722">Serine protease inhibitor</keyword>
<evidence type="ECO:0000313" key="4">
    <source>
        <dbReference type="EMBL" id="KAG0524940.1"/>
    </source>
</evidence>
<dbReference type="InterPro" id="IPR036354">
    <property type="entry name" value="Prot_inh_pot1_sf"/>
</dbReference>
<evidence type="ECO:0000313" key="5">
    <source>
        <dbReference type="Proteomes" id="UP000807115"/>
    </source>
</evidence>
<dbReference type="InterPro" id="IPR000864">
    <property type="entry name" value="Prot_inh_pot1"/>
</dbReference>
<gene>
    <name evidence="4" type="ORF">BDA96_06G012200</name>
</gene>
<dbReference type="AlphaFoldDB" id="A0A921QQG4"/>